<reference evidence="1 2" key="1">
    <citation type="submission" date="2015-07" db="EMBL/GenBank/DDBJ databases">
        <authorList>
            <consortium name="Pathogen Informatics"/>
        </authorList>
    </citation>
    <scope>NUCLEOTIDE SEQUENCE [LARGE SCALE GENOMIC DNA]</scope>
    <source>
        <strain evidence="1 2">A51</strain>
    </source>
</reference>
<accession>A0A655P946</accession>
<dbReference type="AlphaFoldDB" id="A0A655P946"/>
<evidence type="ECO:0000313" key="2">
    <source>
        <dbReference type="Proteomes" id="UP000044806"/>
    </source>
</evidence>
<dbReference type="EMBL" id="CWOW01000002">
    <property type="protein sequence ID" value="CRZ89372.1"/>
    <property type="molecule type" value="Genomic_DNA"/>
</dbReference>
<dbReference type="Proteomes" id="UP000044806">
    <property type="component" value="Unassembled WGS sequence"/>
</dbReference>
<name>A0A655P946_VIBCL</name>
<evidence type="ECO:0000313" key="1">
    <source>
        <dbReference type="EMBL" id="CRZ89372.1"/>
    </source>
</evidence>
<protein>
    <submittedName>
        <fullName evidence="1">Uncharacterized protein</fullName>
    </submittedName>
</protein>
<gene>
    <name evidence="1" type="ORF">ERS013165_00419</name>
</gene>
<organism evidence="1 2">
    <name type="scientific">Vibrio cholerae</name>
    <dbReference type="NCBI Taxonomy" id="666"/>
    <lineage>
        <taxon>Bacteria</taxon>
        <taxon>Pseudomonadati</taxon>
        <taxon>Pseudomonadota</taxon>
        <taxon>Gammaproteobacteria</taxon>
        <taxon>Vibrionales</taxon>
        <taxon>Vibrionaceae</taxon>
        <taxon>Vibrio</taxon>
    </lineage>
</organism>
<sequence>MAFGLVGSISIMQNGRRLGPNTSCITLAIARVCRRAVTLSNNMVLGTPLVAED</sequence>
<proteinExistence type="predicted"/>